<keyword evidence="1" id="KW-1133">Transmembrane helix</keyword>
<sequence>MENGNIVQYSFYQATLVIYQALQFILIIQLQEVMGLYLELLYSMALLLFNRNKWDNTRSQQQGYIFQYFALILFPLYLQIKQILHAFLEAFSQLYLWESIFKLFHLIEETIYHMELCYQNQFIQSLVQS</sequence>
<dbReference type="AlphaFoldDB" id="A0A8S1RB43"/>
<feature type="transmembrane region" description="Helical" evidence="1">
    <location>
        <begin position="33"/>
        <end position="49"/>
    </location>
</feature>
<gene>
    <name evidence="2" type="ORF">PSON_ATCC_30995.1.T1520078</name>
</gene>
<protein>
    <recommendedName>
        <fullName evidence="4">Transmembrane protein</fullName>
    </recommendedName>
</protein>
<organism evidence="2 3">
    <name type="scientific">Paramecium sonneborni</name>
    <dbReference type="NCBI Taxonomy" id="65129"/>
    <lineage>
        <taxon>Eukaryota</taxon>
        <taxon>Sar</taxon>
        <taxon>Alveolata</taxon>
        <taxon>Ciliophora</taxon>
        <taxon>Intramacronucleata</taxon>
        <taxon>Oligohymenophorea</taxon>
        <taxon>Peniculida</taxon>
        <taxon>Parameciidae</taxon>
        <taxon>Paramecium</taxon>
    </lineage>
</organism>
<accession>A0A8S1RB43</accession>
<keyword evidence="1" id="KW-0812">Transmembrane</keyword>
<keyword evidence="1" id="KW-0472">Membrane</keyword>
<evidence type="ECO:0000313" key="3">
    <source>
        <dbReference type="Proteomes" id="UP000692954"/>
    </source>
</evidence>
<evidence type="ECO:0000256" key="1">
    <source>
        <dbReference type="SAM" id="Phobius"/>
    </source>
</evidence>
<evidence type="ECO:0000313" key="2">
    <source>
        <dbReference type="EMBL" id="CAD8124613.1"/>
    </source>
</evidence>
<evidence type="ECO:0008006" key="4">
    <source>
        <dbReference type="Google" id="ProtNLM"/>
    </source>
</evidence>
<feature type="transmembrane region" description="Helical" evidence="1">
    <location>
        <begin position="61"/>
        <end position="78"/>
    </location>
</feature>
<dbReference type="Proteomes" id="UP000692954">
    <property type="component" value="Unassembled WGS sequence"/>
</dbReference>
<dbReference type="EMBL" id="CAJJDN010000152">
    <property type="protein sequence ID" value="CAD8124613.1"/>
    <property type="molecule type" value="Genomic_DNA"/>
</dbReference>
<comment type="caution">
    <text evidence="2">The sequence shown here is derived from an EMBL/GenBank/DDBJ whole genome shotgun (WGS) entry which is preliminary data.</text>
</comment>
<keyword evidence="3" id="KW-1185">Reference proteome</keyword>
<feature type="transmembrane region" description="Helical" evidence="1">
    <location>
        <begin position="6"/>
        <end position="26"/>
    </location>
</feature>
<name>A0A8S1RB43_9CILI</name>
<reference evidence="2" key="1">
    <citation type="submission" date="2021-01" db="EMBL/GenBank/DDBJ databases">
        <authorList>
            <consortium name="Genoscope - CEA"/>
            <person name="William W."/>
        </authorList>
    </citation>
    <scope>NUCLEOTIDE SEQUENCE</scope>
</reference>
<proteinExistence type="predicted"/>